<gene>
    <name evidence="2" type="ORF">NC653_029523</name>
</gene>
<sequence>MASSSTTISLSLAIFSSTTATTPSSTTQTKTSSICTFRSHERNYFSSFPPGHKHMKQAREAILGKTMGLMRCCLLSCPCSSKQAMCLMDATATNYLRLRDAGAYVEALEGHYKTVNKQMNSIHRVVITKH</sequence>
<keyword evidence="3" id="KW-1185">Reference proteome</keyword>
<feature type="signal peptide" evidence="1">
    <location>
        <begin position="1"/>
        <end position="20"/>
    </location>
</feature>
<accession>A0AAD6Q3K4</accession>
<keyword evidence="1" id="KW-0732">Signal</keyword>
<dbReference type="EMBL" id="JAQIZT010000012">
    <property type="protein sequence ID" value="KAJ6977646.1"/>
    <property type="molecule type" value="Genomic_DNA"/>
</dbReference>
<protein>
    <submittedName>
        <fullName evidence="2">Uncharacterized protein</fullName>
    </submittedName>
</protein>
<organism evidence="2 3">
    <name type="scientific">Populus alba x Populus x berolinensis</name>
    <dbReference type="NCBI Taxonomy" id="444605"/>
    <lineage>
        <taxon>Eukaryota</taxon>
        <taxon>Viridiplantae</taxon>
        <taxon>Streptophyta</taxon>
        <taxon>Embryophyta</taxon>
        <taxon>Tracheophyta</taxon>
        <taxon>Spermatophyta</taxon>
        <taxon>Magnoliopsida</taxon>
        <taxon>eudicotyledons</taxon>
        <taxon>Gunneridae</taxon>
        <taxon>Pentapetalae</taxon>
        <taxon>rosids</taxon>
        <taxon>fabids</taxon>
        <taxon>Malpighiales</taxon>
        <taxon>Salicaceae</taxon>
        <taxon>Saliceae</taxon>
        <taxon>Populus</taxon>
    </lineage>
</organism>
<evidence type="ECO:0000256" key="1">
    <source>
        <dbReference type="SAM" id="SignalP"/>
    </source>
</evidence>
<dbReference type="AlphaFoldDB" id="A0AAD6Q3K4"/>
<comment type="caution">
    <text evidence="2">The sequence shown here is derived from an EMBL/GenBank/DDBJ whole genome shotgun (WGS) entry which is preliminary data.</text>
</comment>
<feature type="chain" id="PRO_5042186063" evidence="1">
    <location>
        <begin position="21"/>
        <end position="130"/>
    </location>
</feature>
<evidence type="ECO:0000313" key="2">
    <source>
        <dbReference type="EMBL" id="KAJ6977646.1"/>
    </source>
</evidence>
<name>A0AAD6Q3K4_9ROSI</name>
<evidence type="ECO:0000313" key="3">
    <source>
        <dbReference type="Proteomes" id="UP001164929"/>
    </source>
</evidence>
<reference evidence="2" key="1">
    <citation type="journal article" date="2023" name="Mol. Ecol. Resour.">
        <title>Chromosome-level genome assembly of a triploid poplar Populus alba 'Berolinensis'.</title>
        <authorList>
            <person name="Chen S."/>
            <person name="Yu Y."/>
            <person name="Wang X."/>
            <person name="Wang S."/>
            <person name="Zhang T."/>
            <person name="Zhou Y."/>
            <person name="He R."/>
            <person name="Meng N."/>
            <person name="Wang Y."/>
            <person name="Liu W."/>
            <person name="Liu Z."/>
            <person name="Liu J."/>
            <person name="Guo Q."/>
            <person name="Huang H."/>
            <person name="Sederoff R.R."/>
            <person name="Wang G."/>
            <person name="Qu G."/>
            <person name="Chen S."/>
        </authorList>
    </citation>
    <scope>NUCLEOTIDE SEQUENCE</scope>
    <source>
        <strain evidence="2">SC-2020</strain>
    </source>
</reference>
<dbReference type="Proteomes" id="UP001164929">
    <property type="component" value="Chromosome 12"/>
</dbReference>
<proteinExistence type="predicted"/>